<evidence type="ECO:0000313" key="3">
    <source>
        <dbReference type="Proteomes" id="UP000235786"/>
    </source>
</evidence>
<name>A0A2J6S1A2_HYAVF</name>
<dbReference type="InterPro" id="IPR024370">
    <property type="entry name" value="PBP_domain"/>
</dbReference>
<dbReference type="EMBL" id="KZ613941">
    <property type="protein sequence ID" value="PMD44528.1"/>
    <property type="molecule type" value="Genomic_DNA"/>
</dbReference>
<dbReference type="SUPFAM" id="SSF53850">
    <property type="entry name" value="Periplasmic binding protein-like II"/>
    <property type="match status" value="1"/>
</dbReference>
<gene>
    <name evidence="2" type="ORF">L207DRAFT_483493</name>
</gene>
<dbReference type="PANTHER" id="PTHR37945">
    <property type="entry name" value="EXTRACELLULAR TUNGSTATE BINDING PROTEIN"/>
    <property type="match status" value="1"/>
</dbReference>
<accession>A0A2J6S1A2</accession>
<feature type="domain" description="PBP" evidence="1">
    <location>
        <begin position="37"/>
        <end position="275"/>
    </location>
</feature>
<dbReference type="InterPro" id="IPR052738">
    <property type="entry name" value="ABC-Tungstate_binding"/>
</dbReference>
<dbReference type="PANTHER" id="PTHR37945:SF1">
    <property type="entry name" value="EXTRACELLULAR TUNGSTATE BINDING PROTEIN"/>
    <property type="match status" value="1"/>
</dbReference>
<evidence type="ECO:0000259" key="1">
    <source>
        <dbReference type="Pfam" id="PF12849"/>
    </source>
</evidence>
<dbReference type="Gene3D" id="3.40.190.10">
    <property type="entry name" value="Periplasmic binding protein-like II"/>
    <property type="match status" value="2"/>
</dbReference>
<dbReference type="STRING" id="1149755.A0A2J6S1A2"/>
<evidence type="ECO:0000313" key="2">
    <source>
        <dbReference type="EMBL" id="PMD44528.1"/>
    </source>
</evidence>
<dbReference type="Pfam" id="PF12849">
    <property type="entry name" value="PBP_like_2"/>
    <property type="match status" value="1"/>
</dbReference>
<proteinExistence type="predicted"/>
<dbReference type="Proteomes" id="UP000235786">
    <property type="component" value="Unassembled WGS sequence"/>
</dbReference>
<keyword evidence="3" id="KW-1185">Reference proteome</keyword>
<organism evidence="2 3">
    <name type="scientific">Hyaloscypha variabilis (strain UAMH 11265 / GT02V1 / F)</name>
    <name type="common">Meliniomyces variabilis</name>
    <dbReference type="NCBI Taxonomy" id="1149755"/>
    <lineage>
        <taxon>Eukaryota</taxon>
        <taxon>Fungi</taxon>
        <taxon>Dikarya</taxon>
        <taxon>Ascomycota</taxon>
        <taxon>Pezizomycotina</taxon>
        <taxon>Leotiomycetes</taxon>
        <taxon>Helotiales</taxon>
        <taxon>Hyaloscyphaceae</taxon>
        <taxon>Hyaloscypha</taxon>
        <taxon>Hyaloscypha variabilis</taxon>
    </lineage>
</organism>
<reference evidence="2 3" key="1">
    <citation type="submission" date="2016-04" db="EMBL/GenBank/DDBJ databases">
        <title>A degradative enzymes factory behind the ericoid mycorrhizal symbiosis.</title>
        <authorList>
            <consortium name="DOE Joint Genome Institute"/>
            <person name="Martino E."/>
            <person name="Morin E."/>
            <person name="Grelet G."/>
            <person name="Kuo A."/>
            <person name="Kohler A."/>
            <person name="Daghino S."/>
            <person name="Barry K."/>
            <person name="Choi C."/>
            <person name="Cichocki N."/>
            <person name="Clum A."/>
            <person name="Copeland A."/>
            <person name="Hainaut M."/>
            <person name="Haridas S."/>
            <person name="Labutti K."/>
            <person name="Lindquist E."/>
            <person name="Lipzen A."/>
            <person name="Khouja H.-R."/>
            <person name="Murat C."/>
            <person name="Ohm R."/>
            <person name="Olson A."/>
            <person name="Spatafora J."/>
            <person name="Veneault-Fourrey C."/>
            <person name="Henrissat B."/>
            <person name="Grigoriev I."/>
            <person name="Martin F."/>
            <person name="Perotto S."/>
        </authorList>
    </citation>
    <scope>NUCLEOTIDE SEQUENCE [LARGE SCALE GENOMIC DNA]</scope>
    <source>
        <strain evidence="2 3">F</strain>
    </source>
</reference>
<protein>
    <recommendedName>
        <fullName evidence="1">PBP domain-containing protein</fullName>
    </recommendedName>
</protein>
<sequence>MASISLNPNHPPHYIEATEVYRITPDKDSPIKLRIASGGAGQSGLIRAFAEDFIKQYMNTAGASPFAVAWMASDTTMSFNSLALKAVDMSITYHPIAENTAIQQGIADRREYIWRDHWMLVGPKSNPANLPTSDSVSIYDLFTHLFCACIESQTSKSPIRFLSRYDKSAANIKESSLWTAIGQTPWSHPWSSWYHTYIDFPFRALEVAALLGEYSLVDKGTWWSVEPWVREKLMIFKVGGDKETDPLLNPAHALVSSKAENSRLANAFVDWLISEDGGQAVVRNFSKNGVVLYSAAPAPIPHPSTST</sequence>
<dbReference type="OrthoDB" id="10260248at2759"/>
<dbReference type="AlphaFoldDB" id="A0A2J6S1A2"/>